<evidence type="ECO:0000313" key="2">
    <source>
        <dbReference type="EMBL" id="AOG60496.1"/>
    </source>
</evidence>
<organism evidence="2 3">
    <name type="scientific">Spiroplasma helicoides</name>
    <dbReference type="NCBI Taxonomy" id="216938"/>
    <lineage>
        <taxon>Bacteria</taxon>
        <taxon>Bacillati</taxon>
        <taxon>Mycoplasmatota</taxon>
        <taxon>Mollicutes</taxon>
        <taxon>Entomoplasmatales</taxon>
        <taxon>Spiroplasmataceae</taxon>
        <taxon>Spiroplasma</taxon>
    </lineage>
</organism>
<evidence type="ECO:0000256" key="1">
    <source>
        <dbReference type="SAM" id="SignalP"/>
    </source>
</evidence>
<name>A0A1B3SKP1_9MOLU</name>
<dbReference type="AlphaFoldDB" id="A0A1B3SKP1"/>
<sequence>MIKLKKVFGILLSISVVVFASSYAISCDSFLLNDVPNQPSSQQEAQTQYKTESDLLSTYKQKNSVKEYLENISVANDQKENTELEKKMRLDKDVQNYIKQDYLVSSWSFKVEVFSSYQGKQPDNPTSSTYKSLLETYNMVNKEEDESDFSSSSKFKLNCMYESSKSYIKKLFINFVQEKPQ</sequence>
<dbReference type="Proteomes" id="UP000094378">
    <property type="component" value="Chromosome"/>
</dbReference>
<accession>A0A1B3SKP1</accession>
<proteinExistence type="predicted"/>
<dbReference type="STRING" id="216938.SHELI_v1c05450"/>
<gene>
    <name evidence="2" type="ORF">SHELI_v1c05450</name>
</gene>
<keyword evidence="1" id="KW-0732">Signal</keyword>
<evidence type="ECO:0008006" key="4">
    <source>
        <dbReference type="Google" id="ProtNLM"/>
    </source>
</evidence>
<dbReference type="EMBL" id="CP017015">
    <property type="protein sequence ID" value="AOG60496.1"/>
    <property type="molecule type" value="Genomic_DNA"/>
</dbReference>
<reference evidence="2 3" key="1">
    <citation type="submission" date="2016-08" db="EMBL/GenBank/DDBJ databases">
        <title>Complete genome sequence of Spiroplasma helicoides TABS-2 (DSM 22551).</title>
        <authorList>
            <person name="Shen W.-Y."/>
            <person name="Lo W.-S."/>
            <person name="Lai Y.-C."/>
            <person name="Kuo C.-H."/>
        </authorList>
    </citation>
    <scope>NUCLEOTIDE SEQUENCE [LARGE SCALE GENOMIC DNA]</scope>
    <source>
        <strain evidence="2 3">TABS-2</strain>
    </source>
</reference>
<feature type="chain" id="PRO_5008554031" description="Lipoprotein" evidence="1">
    <location>
        <begin position="21"/>
        <end position="181"/>
    </location>
</feature>
<keyword evidence="3" id="KW-1185">Reference proteome</keyword>
<protein>
    <recommendedName>
        <fullName evidence="4">Lipoprotein</fullName>
    </recommendedName>
</protein>
<feature type="signal peptide" evidence="1">
    <location>
        <begin position="1"/>
        <end position="20"/>
    </location>
</feature>
<evidence type="ECO:0000313" key="3">
    <source>
        <dbReference type="Proteomes" id="UP000094378"/>
    </source>
</evidence>
<dbReference type="KEGG" id="shj:SHELI_v1c05450"/>